<feature type="transmembrane region" description="Helical" evidence="1">
    <location>
        <begin position="212"/>
        <end position="245"/>
    </location>
</feature>
<organism evidence="2 3">
    <name type="scientific">Crucibulum laeve</name>
    <dbReference type="NCBI Taxonomy" id="68775"/>
    <lineage>
        <taxon>Eukaryota</taxon>
        <taxon>Fungi</taxon>
        <taxon>Dikarya</taxon>
        <taxon>Basidiomycota</taxon>
        <taxon>Agaricomycotina</taxon>
        <taxon>Agaricomycetes</taxon>
        <taxon>Agaricomycetidae</taxon>
        <taxon>Agaricales</taxon>
        <taxon>Agaricineae</taxon>
        <taxon>Nidulariaceae</taxon>
        <taxon>Crucibulum</taxon>
    </lineage>
</organism>
<reference evidence="2 3" key="1">
    <citation type="journal article" date="2019" name="Nat. Ecol. Evol.">
        <title>Megaphylogeny resolves global patterns of mushroom evolution.</title>
        <authorList>
            <person name="Varga T."/>
            <person name="Krizsan K."/>
            <person name="Foldi C."/>
            <person name="Dima B."/>
            <person name="Sanchez-Garcia M."/>
            <person name="Sanchez-Ramirez S."/>
            <person name="Szollosi G.J."/>
            <person name="Szarkandi J.G."/>
            <person name="Papp V."/>
            <person name="Albert L."/>
            <person name="Andreopoulos W."/>
            <person name="Angelini C."/>
            <person name="Antonin V."/>
            <person name="Barry K.W."/>
            <person name="Bougher N.L."/>
            <person name="Buchanan P."/>
            <person name="Buyck B."/>
            <person name="Bense V."/>
            <person name="Catcheside P."/>
            <person name="Chovatia M."/>
            <person name="Cooper J."/>
            <person name="Damon W."/>
            <person name="Desjardin D."/>
            <person name="Finy P."/>
            <person name="Geml J."/>
            <person name="Haridas S."/>
            <person name="Hughes K."/>
            <person name="Justo A."/>
            <person name="Karasinski D."/>
            <person name="Kautmanova I."/>
            <person name="Kiss B."/>
            <person name="Kocsube S."/>
            <person name="Kotiranta H."/>
            <person name="LaButti K.M."/>
            <person name="Lechner B.E."/>
            <person name="Liimatainen K."/>
            <person name="Lipzen A."/>
            <person name="Lukacs Z."/>
            <person name="Mihaltcheva S."/>
            <person name="Morgado L.N."/>
            <person name="Niskanen T."/>
            <person name="Noordeloos M.E."/>
            <person name="Ohm R.A."/>
            <person name="Ortiz-Santana B."/>
            <person name="Ovrebo C."/>
            <person name="Racz N."/>
            <person name="Riley R."/>
            <person name="Savchenko A."/>
            <person name="Shiryaev A."/>
            <person name="Soop K."/>
            <person name="Spirin V."/>
            <person name="Szebenyi C."/>
            <person name="Tomsovsky M."/>
            <person name="Tulloss R.E."/>
            <person name="Uehling J."/>
            <person name="Grigoriev I.V."/>
            <person name="Vagvolgyi C."/>
            <person name="Papp T."/>
            <person name="Martin F.M."/>
            <person name="Miettinen O."/>
            <person name="Hibbett D.S."/>
            <person name="Nagy L.G."/>
        </authorList>
    </citation>
    <scope>NUCLEOTIDE SEQUENCE [LARGE SCALE GENOMIC DNA]</scope>
    <source>
        <strain evidence="2 3">CBS 166.37</strain>
    </source>
</reference>
<feature type="transmembrane region" description="Helical" evidence="1">
    <location>
        <begin position="251"/>
        <end position="273"/>
    </location>
</feature>
<feature type="transmembrane region" description="Helical" evidence="1">
    <location>
        <begin position="342"/>
        <end position="363"/>
    </location>
</feature>
<name>A0A5C3LYB4_9AGAR</name>
<sequence length="430" mass="49437">MPFYSPKRYLSFELGGLNTEPRRRIALCRFDEPCHTQYSIHGRDSSIWYLFFNIYDAPHDTWKKFLMISIALMFALSTADIAFTFRVMLKDFRLTFEGRTGLLSRIHPKSPIFVANNFISDMLLLHRCYVIWNKKKYILISSSCSLAADTIWGRVGAASPIFSQLVNFTPVFYWTVFGTNIGMTLVTGKIFLKHFCRSNADALLQGLDIGRILKILYTAFLIESLLYGIHVILFFIAISILFRNWRSTHKIIFFATTAMFLLSTPDISLSYRLLISDLPNSLMHINPALIADGLLVYRCYMIWGKQRYVLVISSILVIADTVWGFIGAGTPIFSLQSKFSPVFWWTTFATNIIITGLTVGRIFAHLRTYRIAIAVFIPVRISLACAVMRLVHRFSKLARKNYTNYPRAKNTAYFHVQATLEAQDYFLRPS</sequence>
<keyword evidence="1" id="KW-1133">Transmembrane helix</keyword>
<evidence type="ECO:0000313" key="2">
    <source>
        <dbReference type="EMBL" id="TFK37116.1"/>
    </source>
</evidence>
<evidence type="ECO:0000256" key="1">
    <source>
        <dbReference type="SAM" id="Phobius"/>
    </source>
</evidence>
<gene>
    <name evidence="2" type="ORF">BDQ12DRAFT_667322</name>
</gene>
<keyword evidence="3" id="KW-1185">Reference proteome</keyword>
<feature type="transmembrane region" description="Helical" evidence="1">
    <location>
        <begin position="65"/>
        <end position="89"/>
    </location>
</feature>
<dbReference type="EMBL" id="ML213610">
    <property type="protein sequence ID" value="TFK37116.1"/>
    <property type="molecule type" value="Genomic_DNA"/>
</dbReference>
<feature type="transmembrane region" description="Helical" evidence="1">
    <location>
        <begin position="171"/>
        <end position="192"/>
    </location>
</feature>
<accession>A0A5C3LYB4</accession>
<keyword evidence="1" id="KW-0812">Transmembrane</keyword>
<dbReference type="OrthoDB" id="3039972at2759"/>
<proteinExistence type="predicted"/>
<evidence type="ECO:0000313" key="3">
    <source>
        <dbReference type="Proteomes" id="UP000308652"/>
    </source>
</evidence>
<protein>
    <submittedName>
        <fullName evidence="2">Uncharacterized protein</fullName>
    </submittedName>
</protein>
<dbReference type="Proteomes" id="UP000308652">
    <property type="component" value="Unassembled WGS sequence"/>
</dbReference>
<dbReference type="AlphaFoldDB" id="A0A5C3LYB4"/>
<feature type="transmembrane region" description="Helical" evidence="1">
    <location>
        <begin position="369"/>
        <end position="391"/>
    </location>
</feature>
<keyword evidence="1" id="KW-0472">Membrane</keyword>
<feature type="transmembrane region" description="Helical" evidence="1">
    <location>
        <begin position="309"/>
        <end position="330"/>
    </location>
</feature>